<evidence type="ECO:0000256" key="5">
    <source>
        <dbReference type="HAMAP-Rule" id="MF_00374"/>
    </source>
</evidence>
<dbReference type="Pfam" id="PF00831">
    <property type="entry name" value="Ribosomal_L29"/>
    <property type="match status" value="1"/>
</dbReference>
<dbReference type="HAMAP" id="MF_00374">
    <property type="entry name" value="Ribosomal_uL29"/>
    <property type="match status" value="1"/>
</dbReference>
<comment type="similarity">
    <text evidence="1 5">Belongs to the universal ribosomal protein uL29 family.</text>
</comment>
<organism evidence="6 7">
    <name type="scientific">Candidatus Nomurabacteria bacterium RIFCSPHIGHO2_02_FULL_42_19</name>
    <dbReference type="NCBI Taxonomy" id="1801756"/>
    <lineage>
        <taxon>Bacteria</taxon>
        <taxon>Candidatus Nomuraibacteriota</taxon>
    </lineage>
</organism>
<dbReference type="EMBL" id="MFUG01000016">
    <property type="protein sequence ID" value="OGI75685.1"/>
    <property type="molecule type" value="Genomic_DNA"/>
</dbReference>
<dbReference type="STRING" id="1801756.A3C67_02750"/>
<dbReference type="Gene3D" id="1.10.287.310">
    <property type="match status" value="1"/>
</dbReference>
<accession>A0A1F6W1W5</accession>
<dbReference type="SUPFAM" id="SSF46561">
    <property type="entry name" value="Ribosomal protein L29 (L29p)"/>
    <property type="match status" value="1"/>
</dbReference>
<dbReference type="Proteomes" id="UP000179275">
    <property type="component" value="Unassembled WGS sequence"/>
</dbReference>
<protein>
    <recommendedName>
        <fullName evidence="4 5">Large ribosomal subunit protein uL29</fullName>
    </recommendedName>
</protein>
<dbReference type="GO" id="GO:0005840">
    <property type="term" value="C:ribosome"/>
    <property type="evidence" value="ECO:0007669"/>
    <property type="project" value="UniProtKB-KW"/>
</dbReference>
<evidence type="ECO:0000256" key="2">
    <source>
        <dbReference type="ARBA" id="ARBA00022980"/>
    </source>
</evidence>
<evidence type="ECO:0000256" key="1">
    <source>
        <dbReference type="ARBA" id="ARBA00009254"/>
    </source>
</evidence>
<evidence type="ECO:0000313" key="7">
    <source>
        <dbReference type="Proteomes" id="UP000179275"/>
    </source>
</evidence>
<gene>
    <name evidence="5" type="primary">rpmC</name>
    <name evidence="6" type="ORF">A3C67_02750</name>
</gene>
<dbReference type="GO" id="GO:0006412">
    <property type="term" value="P:translation"/>
    <property type="evidence" value="ECO:0007669"/>
    <property type="project" value="UniProtKB-UniRule"/>
</dbReference>
<sequence>MAKSKKENLKEMGKEELEKKLVFLREGLRVIKFKAEGAKSKNVKESVALRKQVARVLTEMNVVK</sequence>
<comment type="caution">
    <text evidence="6">The sequence shown here is derived from an EMBL/GenBank/DDBJ whole genome shotgun (WGS) entry which is preliminary data.</text>
</comment>
<name>A0A1F6W1W5_9BACT</name>
<proteinExistence type="inferred from homology"/>
<dbReference type="GO" id="GO:0003735">
    <property type="term" value="F:structural constituent of ribosome"/>
    <property type="evidence" value="ECO:0007669"/>
    <property type="project" value="InterPro"/>
</dbReference>
<reference evidence="6 7" key="1">
    <citation type="journal article" date="2016" name="Nat. Commun.">
        <title>Thousands of microbial genomes shed light on interconnected biogeochemical processes in an aquifer system.</title>
        <authorList>
            <person name="Anantharaman K."/>
            <person name="Brown C.T."/>
            <person name="Hug L.A."/>
            <person name="Sharon I."/>
            <person name="Castelle C.J."/>
            <person name="Probst A.J."/>
            <person name="Thomas B.C."/>
            <person name="Singh A."/>
            <person name="Wilkins M.J."/>
            <person name="Karaoz U."/>
            <person name="Brodie E.L."/>
            <person name="Williams K.H."/>
            <person name="Hubbard S.S."/>
            <person name="Banfield J.F."/>
        </authorList>
    </citation>
    <scope>NUCLEOTIDE SEQUENCE [LARGE SCALE GENOMIC DNA]</scope>
</reference>
<dbReference type="AlphaFoldDB" id="A0A1F6W1W5"/>
<evidence type="ECO:0000313" key="6">
    <source>
        <dbReference type="EMBL" id="OGI75685.1"/>
    </source>
</evidence>
<evidence type="ECO:0000256" key="3">
    <source>
        <dbReference type="ARBA" id="ARBA00023274"/>
    </source>
</evidence>
<dbReference type="NCBIfam" id="TIGR00012">
    <property type="entry name" value="L29"/>
    <property type="match status" value="1"/>
</dbReference>
<dbReference type="InterPro" id="IPR001854">
    <property type="entry name" value="Ribosomal_uL29"/>
</dbReference>
<keyword evidence="3 5" id="KW-0687">Ribonucleoprotein</keyword>
<keyword evidence="2 5" id="KW-0689">Ribosomal protein</keyword>
<dbReference type="GO" id="GO:1990904">
    <property type="term" value="C:ribonucleoprotein complex"/>
    <property type="evidence" value="ECO:0007669"/>
    <property type="project" value="UniProtKB-KW"/>
</dbReference>
<evidence type="ECO:0000256" key="4">
    <source>
        <dbReference type="ARBA" id="ARBA00035204"/>
    </source>
</evidence>
<dbReference type="InterPro" id="IPR036049">
    <property type="entry name" value="Ribosomal_uL29_sf"/>
</dbReference>